<proteinExistence type="predicted"/>
<dbReference type="AlphaFoldDB" id="A0A9P6DN73"/>
<evidence type="ECO:0000313" key="1">
    <source>
        <dbReference type="EMBL" id="KAF9504999.1"/>
    </source>
</evidence>
<gene>
    <name evidence="1" type="ORF">BS47DRAFT_1354504</name>
</gene>
<reference evidence="1" key="1">
    <citation type="journal article" date="2020" name="Nat. Commun.">
        <title>Large-scale genome sequencing of mycorrhizal fungi provides insights into the early evolution of symbiotic traits.</title>
        <authorList>
            <person name="Miyauchi S."/>
            <person name="Kiss E."/>
            <person name="Kuo A."/>
            <person name="Drula E."/>
            <person name="Kohler A."/>
            <person name="Sanchez-Garcia M."/>
            <person name="Morin E."/>
            <person name="Andreopoulos B."/>
            <person name="Barry K.W."/>
            <person name="Bonito G."/>
            <person name="Buee M."/>
            <person name="Carver A."/>
            <person name="Chen C."/>
            <person name="Cichocki N."/>
            <person name="Clum A."/>
            <person name="Culley D."/>
            <person name="Crous P.W."/>
            <person name="Fauchery L."/>
            <person name="Girlanda M."/>
            <person name="Hayes R.D."/>
            <person name="Keri Z."/>
            <person name="LaButti K."/>
            <person name="Lipzen A."/>
            <person name="Lombard V."/>
            <person name="Magnuson J."/>
            <person name="Maillard F."/>
            <person name="Murat C."/>
            <person name="Nolan M."/>
            <person name="Ohm R.A."/>
            <person name="Pangilinan J."/>
            <person name="Pereira M.F."/>
            <person name="Perotto S."/>
            <person name="Peter M."/>
            <person name="Pfister S."/>
            <person name="Riley R."/>
            <person name="Sitrit Y."/>
            <person name="Stielow J.B."/>
            <person name="Szollosi G."/>
            <person name="Zifcakova L."/>
            <person name="Stursova M."/>
            <person name="Spatafora J.W."/>
            <person name="Tedersoo L."/>
            <person name="Vaario L.M."/>
            <person name="Yamada A."/>
            <person name="Yan M."/>
            <person name="Wang P."/>
            <person name="Xu J."/>
            <person name="Bruns T."/>
            <person name="Baldrian P."/>
            <person name="Vilgalys R."/>
            <person name="Dunand C."/>
            <person name="Henrissat B."/>
            <person name="Grigoriev I.V."/>
            <person name="Hibbett D."/>
            <person name="Nagy L.G."/>
            <person name="Martin F.M."/>
        </authorList>
    </citation>
    <scope>NUCLEOTIDE SEQUENCE</scope>
    <source>
        <strain evidence="1">UP504</strain>
    </source>
</reference>
<keyword evidence="2" id="KW-1185">Reference proteome</keyword>
<comment type="caution">
    <text evidence="1">The sequence shown here is derived from an EMBL/GenBank/DDBJ whole genome shotgun (WGS) entry which is preliminary data.</text>
</comment>
<protein>
    <submittedName>
        <fullName evidence="1">Uncharacterized protein</fullName>
    </submittedName>
</protein>
<sequence>MFELLYPLSPGFPRTPGTPYPVGNTQAVNDLLVMMKNTLNTLGATFDSLGEQSAKVASLGPALDSARQIHELRKQMRNQEKTQDTRISDIRRLVQDDLKQQIADQIKAEIALQVKPEVDNQISVHLPIPLAIQAAESQQQLAQVKVSLQNGEARRRNEHIRANNLDENLAPLVRQDGTPSPIFPVTLKALFSYELEMARQLVRDYGLVEHPIREVNLNRFMAFCGVSFHLIPPFLNVLVGSLIFISPY</sequence>
<dbReference type="Proteomes" id="UP000886523">
    <property type="component" value="Unassembled WGS sequence"/>
</dbReference>
<accession>A0A9P6DN73</accession>
<dbReference type="EMBL" id="MU129179">
    <property type="protein sequence ID" value="KAF9504999.1"/>
    <property type="molecule type" value="Genomic_DNA"/>
</dbReference>
<organism evidence="1 2">
    <name type="scientific">Hydnum rufescens UP504</name>
    <dbReference type="NCBI Taxonomy" id="1448309"/>
    <lineage>
        <taxon>Eukaryota</taxon>
        <taxon>Fungi</taxon>
        <taxon>Dikarya</taxon>
        <taxon>Basidiomycota</taxon>
        <taxon>Agaricomycotina</taxon>
        <taxon>Agaricomycetes</taxon>
        <taxon>Cantharellales</taxon>
        <taxon>Hydnaceae</taxon>
        <taxon>Hydnum</taxon>
    </lineage>
</organism>
<name>A0A9P6DN73_9AGAM</name>
<evidence type="ECO:0000313" key="2">
    <source>
        <dbReference type="Proteomes" id="UP000886523"/>
    </source>
</evidence>
<dbReference type="OrthoDB" id="3181072at2759"/>